<comment type="caution">
    <text evidence="2">The sequence shown here is derived from an EMBL/GenBank/DDBJ whole genome shotgun (WGS) entry which is preliminary data.</text>
</comment>
<evidence type="ECO:0000313" key="3">
    <source>
        <dbReference type="Proteomes" id="UP001269819"/>
    </source>
</evidence>
<dbReference type="InterPro" id="IPR037914">
    <property type="entry name" value="SpoVT-AbrB_sf"/>
</dbReference>
<dbReference type="InterPro" id="IPR024467">
    <property type="entry name" value="Xre/MbcA/ParS-like_toxin-bd"/>
</dbReference>
<accession>A0ABU3W1G0</accession>
<evidence type="ECO:0000259" key="1">
    <source>
        <dbReference type="Pfam" id="PF09722"/>
    </source>
</evidence>
<dbReference type="Gene3D" id="2.10.260.10">
    <property type="match status" value="1"/>
</dbReference>
<protein>
    <submittedName>
        <fullName evidence="2">Antitoxin Xre/MbcA/ParS toxin-binding domain-containing protein</fullName>
    </submittedName>
</protein>
<proteinExistence type="predicted"/>
<dbReference type="EMBL" id="JAWIIJ010000013">
    <property type="protein sequence ID" value="MDV2080378.1"/>
    <property type="molecule type" value="Genomic_DNA"/>
</dbReference>
<dbReference type="Pfam" id="PF09722">
    <property type="entry name" value="Xre_MbcA_ParS_C"/>
    <property type="match status" value="1"/>
</dbReference>
<dbReference type="SUPFAM" id="SSF89447">
    <property type="entry name" value="AbrB/MazE/MraZ-like"/>
    <property type="match status" value="1"/>
</dbReference>
<name>A0ABU3W1G0_9GAMM</name>
<feature type="domain" description="Antitoxin Xre/MbcA/ParS-like toxin-binding" evidence="1">
    <location>
        <begin position="66"/>
        <end position="116"/>
    </location>
</feature>
<dbReference type="RefSeq" id="WP_316974793.1">
    <property type="nucleotide sequence ID" value="NZ_JAWIIJ010000013.1"/>
</dbReference>
<keyword evidence="3" id="KW-1185">Reference proteome</keyword>
<dbReference type="Proteomes" id="UP001269819">
    <property type="component" value="Unassembled WGS sequence"/>
</dbReference>
<sequence>MKTTIESKGKDLFLPIPQEILDQVRFKPGQLIEITVSESMIILSAASKEPKDTHLKKLVTLMHREAMELFENDAAAKMRWMTLPQPSLGGRRPFEMLQSEEDIEAVRLLIGRLEHGFIP</sequence>
<organism evidence="2 3">
    <name type="scientific">Marinobacter xestospongiae</name>
    <dbReference type="NCBI Taxonomy" id="994319"/>
    <lineage>
        <taxon>Bacteria</taxon>
        <taxon>Pseudomonadati</taxon>
        <taxon>Pseudomonadota</taxon>
        <taxon>Gammaproteobacteria</taxon>
        <taxon>Pseudomonadales</taxon>
        <taxon>Marinobacteraceae</taxon>
        <taxon>Marinobacter</taxon>
    </lineage>
</organism>
<evidence type="ECO:0000313" key="2">
    <source>
        <dbReference type="EMBL" id="MDV2080378.1"/>
    </source>
</evidence>
<gene>
    <name evidence="2" type="ORF">RYS15_16955</name>
</gene>
<reference evidence="2 3" key="1">
    <citation type="submission" date="2023-10" db="EMBL/GenBank/DDBJ databases">
        <title>Characteristics and mechanism of a salt-tolerant marine origin heterotrophic nitrifying- aerobic denitrifying bacteria Marinobacter xestospongiae HN1.</title>
        <authorList>
            <person name="Qi R."/>
        </authorList>
    </citation>
    <scope>NUCLEOTIDE SEQUENCE [LARGE SCALE GENOMIC DNA]</scope>
    <source>
        <strain evidence="2 3">HN1</strain>
    </source>
</reference>